<reference evidence="1 2" key="1">
    <citation type="submission" date="2021-04" db="EMBL/GenBank/DDBJ databases">
        <authorList>
            <person name="De Guttry C."/>
            <person name="Zahm M."/>
            <person name="Klopp C."/>
            <person name="Cabau C."/>
            <person name="Louis A."/>
            <person name="Berthelot C."/>
            <person name="Parey E."/>
            <person name="Roest Crollius H."/>
            <person name="Montfort J."/>
            <person name="Robinson-Rechavi M."/>
            <person name="Bucao C."/>
            <person name="Bouchez O."/>
            <person name="Gislard M."/>
            <person name="Lluch J."/>
            <person name="Milhes M."/>
            <person name="Lampietro C."/>
            <person name="Lopez Roques C."/>
            <person name="Donnadieu C."/>
            <person name="Braasch I."/>
            <person name="Desvignes T."/>
            <person name="Postlethwait J."/>
            <person name="Bobe J."/>
            <person name="Wedekind C."/>
            <person name="Guiguen Y."/>
        </authorList>
    </citation>
    <scope>NUCLEOTIDE SEQUENCE [LARGE SCALE GENOMIC DNA]</scope>
    <source>
        <strain evidence="1">Cs_M1</strain>
        <tissue evidence="1">Blood</tissue>
    </source>
</reference>
<dbReference type="Proteomes" id="UP001356427">
    <property type="component" value="Unassembled WGS sequence"/>
</dbReference>
<dbReference type="EMBL" id="JAGTTL010000002">
    <property type="protein sequence ID" value="KAK6326115.1"/>
    <property type="molecule type" value="Genomic_DNA"/>
</dbReference>
<gene>
    <name evidence="1" type="ORF">J4Q44_G00017600</name>
</gene>
<evidence type="ECO:0000313" key="1">
    <source>
        <dbReference type="EMBL" id="KAK6326115.1"/>
    </source>
</evidence>
<sequence length="54" mass="6176">MVDMITHVPFPLKLSLPCHDSHVMVPREKPKIRIFRSNSLQMSLSPVVIFMNTG</sequence>
<proteinExistence type="predicted"/>
<accession>A0AAN8M715</accession>
<dbReference type="AlphaFoldDB" id="A0AAN8M715"/>
<protein>
    <submittedName>
        <fullName evidence="1">Uncharacterized protein</fullName>
    </submittedName>
</protein>
<evidence type="ECO:0000313" key="2">
    <source>
        <dbReference type="Proteomes" id="UP001356427"/>
    </source>
</evidence>
<organism evidence="1 2">
    <name type="scientific">Coregonus suidteri</name>
    <dbReference type="NCBI Taxonomy" id="861788"/>
    <lineage>
        <taxon>Eukaryota</taxon>
        <taxon>Metazoa</taxon>
        <taxon>Chordata</taxon>
        <taxon>Craniata</taxon>
        <taxon>Vertebrata</taxon>
        <taxon>Euteleostomi</taxon>
        <taxon>Actinopterygii</taxon>
        <taxon>Neopterygii</taxon>
        <taxon>Teleostei</taxon>
        <taxon>Protacanthopterygii</taxon>
        <taxon>Salmoniformes</taxon>
        <taxon>Salmonidae</taxon>
        <taxon>Coregoninae</taxon>
        <taxon>Coregonus</taxon>
    </lineage>
</organism>
<feature type="non-terminal residue" evidence="1">
    <location>
        <position position="54"/>
    </location>
</feature>
<name>A0AAN8M715_9TELE</name>
<comment type="caution">
    <text evidence="1">The sequence shown here is derived from an EMBL/GenBank/DDBJ whole genome shotgun (WGS) entry which is preliminary data.</text>
</comment>
<keyword evidence="2" id="KW-1185">Reference proteome</keyword>